<name>A0A5C9A3Q0_9GAMM</name>
<comment type="caution">
    <text evidence="2">The sequence shown here is derived from an EMBL/GenBank/DDBJ whole genome shotgun (WGS) entry which is preliminary data.</text>
</comment>
<evidence type="ECO:0000313" key="2">
    <source>
        <dbReference type="EMBL" id="TXS95505.1"/>
    </source>
</evidence>
<dbReference type="EMBL" id="VRZA01000002">
    <property type="protein sequence ID" value="TXS95505.1"/>
    <property type="molecule type" value="Genomic_DNA"/>
</dbReference>
<reference evidence="2 3" key="1">
    <citation type="submission" date="2019-08" db="EMBL/GenBank/DDBJ databases">
        <title>Parahaliea maris sp. nov., isolated from the surface seawater.</title>
        <authorList>
            <person name="Liu Y."/>
        </authorList>
    </citation>
    <scope>NUCLEOTIDE SEQUENCE [LARGE SCALE GENOMIC DNA]</scope>
    <source>
        <strain evidence="2 3">HSLHS9</strain>
    </source>
</reference>
<keyword evidence="1" id="KW-0472">Membrane</keyword>
<keyword evidence="1" id="KW-0812">Transmembrane</keyword>
<dbReference type="Proteomes" id="UP000321039">
    <property type="component" value="Unassembled WGS sequence"/>
</dbReference>
<sequence length="164" mass="17990">MKTTPPSWRKSSTTLIAAIDLERSRRGIACYTLLFSALLAAPLLVFLDGYPLGAGAALLLALSLVSAGQRKRPVGLRCLAGQWQFRFRARGWVPVEILGPVHSPPWLLAFRWRAVDGMAGQGRPLGSAVRWLYLWPDSLQAEQWRQLRKLLRVAGTDAGSAGQG</sequence>
<dbReference type="Pfam" id="PF07254">
    <property type="entry name" value="Cpta_toxin"/>
    <property type="match status" value="1"/>
</dbReference>
<organism evidence="2 3">
    <name type="scientific">Parahaliea maris</name>
    <dbReference type="NCBI Taxonomy" id="2716870"/>
    <lineage>
        <taxon>Bacteria</taxon>
        <taxon>Pseudomonadati</taxon>
        <taxon>Pseudomonadota</taxon>
        <taxon>Gammaproteobacteria</taxon>
        <taxon>Cellvibrionales</taxon>
        <taxon>Halieaceae</taxon>
        <taxon>Parahaliea</taxon>
    </lineage>
</organism>
<keyword evidence="1" id="KW-1133">Transmembrane helix</keyword>
<protein>
    <submittedName>
        <fullName evidence="2">Uncharacterized protein</fullName>
    </submittedName>
</protein>
<feature type="transmembrane region" description="Helical" evidence="1">
    <location>
        <begin position="28"/>
        <end position="46"/>
    </location>
</feature>
<evidence type="ECO:0000313" key="3">
    <source>
        <dbReference type="Proteomes" id="UP000321039"/>
    </source>
</evidence>
<keyword evidence="3" id="KW-1185">Reference proteome</keyword>
<gene>
    <name evidence="2" type="ORF">FV139_06360</name>
</gene>
<dbReference type="AlphaFoldDB" id="A0A5C9A3Q0"/>
<evidence type="ECO:0000256" key="1">
    <source>
        <dbReference type="SAM" id="Phobius"/>
    </source>
</evidence>
<proteinExistence type="predicted"/>
<dbReference type="RefSeq" id="WP_148067416.1">
    <property type="nucleotide sequence ID" value="NZ_VRZA01000002.1"/>
</dbReference>
<accession>A0A5C9A3Q0</accession>
<dbReference type="InterPro" id="IPR009883">
    <property type="entry name" value="YgfX"/>
</dbReference>
<feature type="transmembrane region" description="Helical" evidence="1">
    <location>
        <begin position="52"/>
        <end position="68"/>
    </location>
</feature>